<dbReference type="EMBL" id="NIBG01000001">
    <property type="protein sequence ID" value="PAB60865.1"/>
    <property type="molecule type" value="Genomic_DNA"/>
</dbReference>
<name>A0A267MPM9_9FIRM</name>
<dbReference type="InterPro" id="IPR004509">
    <property type="entry name" value="Competence_ComEA_HhH"/>
</dbReference>
<dbReference type="PANTHER" id="PTHR21180:SF32">
    <property type="entry name" value="ENDONUCLEASE_EXONUCLEASE_PHOSPHATASE FAMILY DOMAIN-CONTAINING PROTEIN 1"/>
    <property type="match status" value="1"/>
</dbReference>
<dbReference type="GO" id="GO:0003677">
    <property type="term" value="F:DNA binding"/>
    <property type="evidence" value="ECO:0007669"/>
    <property type="project" value="InterPro"/>
</dbReference>
<feature type="domain" description="Helix-hairpin-helix DNA-binding motif class 1" evidence="2">
    <location>
        <begin position="136"/>
        <end position="155"/>
    </location>
</feature>
<dbReference type="Pfam" id="PF12836">
    <property type="entry name" value="HHH_3"/>
    <property type="match status" value="1"/>
</dbReference>
<evidence type="ECO:0000256" key="1">
    <source>
        <dbReference type="SAM" id="Phobius"/>
    </source>
</evidence>
<dbReference type="GO" id="GO:0006281">
    <property type="term" value="P:DNA repair"/>
    <property type="evidence" value="ECO:0007669"/>
    <property type="project" value="InterPro"/>
</dbReference>
<feature type="transmembrane region" description="Helical" evidence="1">
    <location>
        <begin position="6"/>
        <end position="25"/>
    </location>
</feature>
<dbReference type="Gene3D" id="1.10.150.310">
    <property type="entry name" value="Tex RuvX-like domain-like"/>
    <property type="match status" value="1"/>
</dbReference>
<keyword evidence="1" id="KW-0472">Membrane</keyword>
<dbReference type="Proteomes" id="UP000216024">
    <property type="component" value="Unassembled WGS sequence"/>
</dbReference>
<dbReference type="AlphaFoldDB" id="A0A267MPM9"/>
<dbReference type="SUPFAM" id="SSF47781">
    <property type="entry name" value="RuvA domain 2-like"/>
    <property type="match status" value="1"/>
</dbReference>
<reference evidence="3 4" key="1">
    <citation type="submission" date="2017-06" db="EMBL/GenBank/DDBJ databases">
        <title>Draft genome sequence of anaerobic fermentative bacterium Anaeromicrobium sediminis DY2726D isolated from West Pacific Ocean sediments.</title>
        <authorList>
            <person name="Zeng X."/>
        </authorList>
    </citation>
    <scope>NUCLEOTIDE SEQUENCE [LARGE SCALE GENOMIC DNA]</scope>
    <source>
        <strain evidence="3 4">DY2726D</strain>
    </source>
</reference>
<dbReference type="RefSeq" id="WP_095129726.1">
    <property type="nucleotide sequence ID" value="NZ_NIBG01000001.1"/>
</dbReference>
<dbReference type="GO" id="GO:0015627">
    <property type="term" value="C:type II protein secretion system complex"/>
    <property type="evidence" value="ECO:0007669"/>
    <property type="project" value="TreeGrafter"/>
</dbReference>
<keyword evidence="1" id="KW-0812">Transmembrane</keyword>
<keyword evidence="4" id="KW-1185">Reference proteome</keyword>
<evidence type="ECO:0000313" key="3">
    <source>
        <dbReference type="EMBL" id="PAB60865.1"/>
    </source>
</evidence>
<comment type="caution">
    <text evidence="3">The sequence shown here is derived from an EMBL/GenBank/DDBJ whole genome shotgun (WGS) entry which is preliminary data.</text>
</comment>
<dbReference type="InterPro" id="IPR003583">
    <property type="entry name" value="Hlx-hairpin-Hlx_DNA-bd_motif"/>
</dbReference>
<evidence type="ECO:0000313" key="4">
    <source>
        <dbReference type="Proteomes" id="UP000216024"/>
    </source>
</evidence>
<gene>
    <name evidence="3" type="ORF">CCE28_00075</name>
</gene>
<organism evidence="3 4">
    <name type="scientific">Anaeromicrobium sediminis</name>
    <dbReference type="NCBI Taxonomy" id="1478221"/>
    <lineage>
        <taxon>Bacteria</taxon>
        <taxon>Bacillati</taxon>
        <taxon>Bacillota</taxon>
        <taxon>Clostridia</taxon>
        <taxon>Peptostreptococcales</taxon>
        <taxon>Thermotaleaceae</taxon>
        <taxon>Anaeromicrobium</taxon>
    </lineage>
</organism>
<feature type="domain" description="Helix-hairpin-helix DNA-binding motif class 1" evidence="2">
    <location>
        <begin position="166"/>
        <end position="185"/>
    </location>
</feature>
<dbReference type="InterPro" id="IPR019554">
    <property type="entry name" value="Soluble_ligand-bd"/>
</dbReference>
<dbReference type="PANTHER" id="PTHR21180">
    <property type="entry name" value="ENDONUCLEASE/EXONUCLEASE/PHOSPHATASE FAMILY DOMAIN-CONTAINING PROTEIN 1"/>
    <property type="match status" value="1"/>
</dbReference>
<dbReference type="OrthoDB" id="9790239at2"/>
<evidence type="ECO:0000259" key="2">
    <source>
        <dbReference type="SMART" id="SM00278"/>
    </source>
</evidence>
<protein>
    <recommendedName>
        <fullName evidence="2">Helix-hairpin-helix DNA-binding motif class 1 domain-containing protein</fullName>
    </recommendedName>
</protein>
<dbReference type="GO" id="GO:0015628">
    <property type="term" value="P:protein secretion by the type II secretion system"/>
    <property type="evidence" value="ECO:0007669"/>
    <property type="project" value="TreeGrafter"/>
</dbReference>
<proteinExistence type="predicted"/>
<dbReference type="InterPro" id="IPR010994">
    <property type="entry name" value="RuvA_2-like"/>
</dbReference>
<dbReference type="Pfam" id="PF10531">
    <property type="entry name" value="SLBB"/>
    <property type="match status" value="1"/>
</dbReference>
<dbReference type="Gene3D" id="3.10.560.10">
    <property type="entry name" value="Outer membrane lipoprotein wza domain like"/>
    <property type="match status" value="1"/>
</dbReference>
<keyword evidence="1" id="KW-1133">Transmembrane helix</keyword>
<accession>A0A267MPM9</accession>
<sequence length="189" mass="21286">MKKEKIIVGLIIIVALISLWNSSLVKKNDSYKMSINEIRDNVETDNEKNVKKSTQIIIDICGCVKNPGIIELKENSRVADAVQMAGGFRQNVDRVKVNLAKKLVDGEQIYIPSIDDKNEEQSLEDRKVNINLATKDELINLNGIGESLAMRIIEYRSNYGNFEKINDIMNVTGIGSKKFNSIKDSICCY</sequence>
<dbReference type="SMART" id="SM00278">
    <property type="entry name" value="HhH1"/>
    <property type="match status" value="2"/>
</dbReference>
<dbReference type="InterPro" id="IPR051675">
    <property type="entry name" value="Endo/Exo/Phosphatase_dom_1"/>
</dbReference>
<dbReference type="NCBIfam" id="TIGR00426">
    <property type="entry name" value="competence protein ComEA helix-hairpin-helix repeat region"/>
    <property type="match status" value="1"/>
</dbReference>